<dbReference type="Gene3D" id="3.40.630.10">
    <property type="entry name" value="Zn peptidases"/>
    <property type="match status" value="1"/>
</dbReference>
<dbReference type="Proteomes" id="UP000309016">
    <property type="component" value="Chromosome"/>
</dbReference>
<gene>
    <name evidence="3" type="ORF">FHG64_06820</name>
</gene>
<organism evidence="3 4">
    <name type="scientific">Antarcticibacterium flavum</name>
    <dbReference type="NCBI Taxonomy" id="2058175"/>
    <lineage>
        <taxon>Bacteria</taxon>
        <taxon>Pseudomonadati</taxon>
        <taxon>Bacteroidota</taxon>
        <taxon>Flavobacteriia</taxon>
        <taxon>Flavobacteriales</taxon>
        <taxon>Flavobacteriaceae</taxon>
        <taxon>Antarcticibacterium</taxon>
    </lineage>
</organism>
<name>A0A5B7X1F8_9FLAO</name>
<dbReference type="KEGG" id="afla:FHG64_06820"/>
<dbReference type="SUPFAM" id="SSF53187">
    <property type="entry name" value="Zn-dependent exopeptidases"/>
    <property type="match status" value="1"/>
</dbReference>
<evidence type="ECO:0000313" key="4">
    <source>
        <dbReference type="Proteomes" id="UP000309016"/>
    </source>
</evidence>
<dbReference type="CDD" id="cd06239">
    <property type="entry name" value="M14-like"/>
    <property type="match status" value="1"/>
</dbReference>
<dbReference type="GO" id="GO:0008270">
    <property type="term" value="F:zinc ion binding"/>
    <property type="evidence" value="ECO:0007669"/>
    <property type="project" value="InterPro"/>
</dbReference>
<dbReference type="AlphaFoldDB" id="A0A5B7X1F8"/>
<dbReference type="InterPro" id="IPR000834">
    <property type="entry name" value="Peptidase_M14"/>
</dbReference>
<dbReference type="GO" id="GO:0006508">
    <property type="term" value="P:proteolysis"/>
    <property type="evidence" value="ECO:0007669"/>
    <property type="project" value="InterPro"/>
</dbReference>
<dbReference type="Pfam" id="PF00246">
    <property type="entry name" value="Peptidase_M14"/>
    <property type="match status" value="1"/>
</dbReference>
<keyword evidence="4" id="KW-1185">Reference proteome</keyword>
<keyword evidence="1" id="KW-0732">Signal</keyword>
<sequence>MKNMNTIKITLLFVLCGLTGFAQTPQLYKDLYDSYSTYKVDDFDQRRIKHTAVKNHLKELGSNELFNLQQVGTSIEGRELYLLSAGKGDTQVFLWSQMHGDESTATRALFDIFNFLQSDEFKAEKEKLFAELTIHFLPMLNPDGAEKFTRRNALGIDVNRDALRLQSPEGQTLKRIRDSLDADYGFNLHDQSKYYNASRTGNPATVSFLAPAYNYEKSINEVRGNALKLIVEMNRHLQEYIPGQVGRYNDDFEPRAFGDNIQKWGTSTILIESGGYQNDPEKQEIRKLNYSMILTALFAIAEGDFLENDIALYEEIPENDRMLFDLKITEVTYELLGNEYLLDLGINRQEVDDEENRSFHYKSHIVDRGDLSTSYGYEEFNAEGYGIKMPQVYPQELTIEQVEELDHAALLKKGYAYIPVKDLGSDKKSSPYPIHMVSPGYKVGNDLESTFFLEKDGRIEYAVVNGFLLDLSRDELEIENALIIK</sequence>
<evidence type="ECO:0000313" key="3">
    <source>
        <dbReference type="EMBL" id="QCY69139.1"/>
    </source>
</evidence>
<dbReference type="OrthoDB" id="1119199at2"/>
<feature type="domain" description="Peptidase M14" evidence="2">
    <location>
        <begin position="64"/>
        <end position="161"/>
    </location>
</feature>
<proteinExistence type="predicted"/>
<evidence type="ECO:0000259" key="2">
    <source>
        <dbReference type="Pfam" id="PF00246"/>
    </source>
</evidence>
<evidence type="ECO:0000256" key="1">
    <source>
        <dbReference type="SAM" id="SignalP"/>
    </source>
</evidence>
<feature type="chain" id="PRO_5022662903" evidence="1">
    <location>
        <begin position="23"/>
        <end position="485"/>
    </location>
</feature>
<dbReference type="GO" id="GO:0004181">
    <property type="term" value="F:metallocarboxypeptidase activity"/>
    <property type="evidence" value="ECO:0007669"/>
    <property type="project" value="InterPro"/>
</dbReference>
<reference evidence="3 4" key="1">
    <citation type="submission" date="2019-06" db="EMBL/GenBank/DDBJ databases">
        <title>Complete genome sequence of Antarcticibacterium flavum KCTC 52984T from an Antarctic marine sediment.</title>
        <authorList>
            <person name="Lee Y.M."/>
            <person name="Shin S.C."/>
        </authorList>
    </citation>
    <scope>NUCLEOTIDE SEQUENCE [LARGE SCALE GENOMIC DNA]</scope>
    <source>
        <strain evidence="3 4">KCTC 52984</strain>
    </source>
</reference>
<dbReference type="EMBL" id="CP040812">
    <property type="protein sequence ID" value="QCY69139.1"/>
    <property type="molecule type" value="Genomic_DNA"/>
</dbReference>
<protein>
    <submittedName>
        <fullName evidence="3">Peptidase M14</fullName>
    </submittedName>
</protein>
<accession>A0A5B7X1F8</accession>
<feature type="signal peptide" evidence="1">
    <location>
        <begin position="1"/>
        <end position="22"/>
    </location>
</feature>